<keyword evidence="1" id="KW-0812">Transmembrane</keyword>
<feature type="transmembrane region" description="Helical" evidence="1">
    <location>
        <begin position="20"/>
        <end position="38"/>
    </location>
</feature>
<dbReference type="InterPro" id="IPR020617">
    <property type="entry name" value="Thiolase_C"/>
</dbReference>
<gene>
    <name evidence="3" type="ORF">CV019_15085</name>
</gene>
<keyword evidence="1" id="KW-0472">Membrane</keyword>
<proteinExistence type="predicted"/>
<dbReference type="GO" id="GO:0004420">
    <property type="term" value="F:hydroxymethylglutaryl-CoA reductase (NADPH) activity"/>
    <property type="evidence" value="ECO:0007669"/>
    <property type="project" value="InterPro"/>
</dbReference>
<feature type="domain" description="Thiolase C-terminal" evidence="2">
    <location>
        <begin position="1"/>
        <end position="40"/>
    </location>
</feature>
<dbReference type="Proteomes" id="UP000238153">
    <property type="component" value="Unassembled WGS sequence"/>
</dbReference>
<name>A0A7Z1S6A8_STAHA</name>
<dbReference type="GO" id="GO:0016747">
    <property type="term" value="F:acyltransferase activity, transferring groups other than amino-acyl groups"/>
    <property type="evidence" value="ECO:0007669"/>
    <property type="project" value="InterPro"/>
</dbReference>
<keyword evidence="1" id="KW-1133">Transmembrane helix</keyword>
<dbReference type="PROSITE" id="PS00099">
    <property type="entry name" value="THIOLASE_3"/>
    <property type="match status" value="1"/>
</dbReference>
<reference evidence="3 4" key="1">
    <citation type="submission" date="2017-11" db="EMBL/GenBank/DDBJ databases">
        <authorList>
            <person name="Founou R.C."/>
            <person name="Founou L."/>
            <person name="Allam M."/>
            <person name="Ismail A."/>
            <person name="Essack S.Y."/>
        </authorList>
    </citation>
    <scope>NUCLEOTIDE SEQUENCE [LARGE SCALE GENOMIC DNA]</scope>
    <source>
        <strain evidence="3 4">G811N2B1</strain>
    </source>
</reference>
<protein>
    <submittedName>
        <fullName evidence="3">Hydroxymethylglutaryl-CoA reductase</fullName>
    </submittedName>
</protein>
<dbReference type="PANTHER" id="PTHR10572:SF24">
    <property type="entry name" value="3-HYDROXY-3-METHYLGLUTARYL-COENZYME A REDUCTASE"/>
    <property type="match status" value="1"/>
</dbReference>
<dbReference type="InterPro" id="IPR009029">
    <property type="entry name" value="HMG_CoA_Rdtase_sub-bd_dom_sf"/>
</dbReference>
<dbReference type="InterPro" id="IPR020610">
    <property type="entry name" value="Thiolase_AS"/>
</dbReference>
<dbReference type="GO" id="GO:0015936">
    <property type="term" value="P:coenzyme A metabolic process"/>
    <property type="evidence" value="ECO:0007669"/>
    <property type="project" value="InterPro"/>
</dbReference>
<dbReference type="EMBL" id="PGWX01000607">
    <property type="protein sequence ID" value="PPJ68679.1"/>
    <property type="molecule type" value="Genomic_DNA"/>
</dbReference>
<dbReference type="AlphaFoldDB" id="A0A7Z1S6A8"/>
<evidence type="ECO:0000256" key="1">
    <source>
        <dbReference type="SAM" id="Phobius"/>
    </source>
</evidence>
<dbReference type="SUPFAM" id="SSF56542">
    <property type="entry name" value="Substrate-binding domain of HMG-CoA reductase"/>
    <property type="match status" value="1"/>
</dbReference>
<accession>A0A7Z1S6A8</accession>
<dbReference type="InterPro" id="IPR016039">
    <property type="entry name" value="Thiolase-like"/>
</dbReference>
<dbReference type="InterPro" id="IPR023074">
    <property type="entry name" value="HMG_CoA_Rdtase_cat_sf"/>
</dbReference>
<dbReference type="PANTHER" id="PTHR10572">
    <property type="entry name" value="3-HYDROXY-3-METHYLGLUTARYL-COENZYME A REDUCTASE"/>
    <property type="match status" value="1"/>
</dbReference>
<dbReference type="InterPro" id="IPR002202">
    <property type="entry name" value="HMG_CoA_Rdtase"/>
</dbReference>
<dbReference type="Gene3D" id="3.40.47.10">
    <property type="match status" value="1"/>
</dbReference>
<sequence length="143" mass="15491">ATGARLLTSLSYQLNQKEKKYGVASLCIGGGLGLAMLLERPQQKKNSRFYQMSPEEHLASLLNEGQISADTKKEFENTALSSQIANHMIENQISETEVPMGVGLHLTVDETDYLVPMATEEPSVIAALSNGAKIAQGLKTVNQ</sequence>
<organism evidence="3 4">
    <name type="scientific">Staphylococcus haemolyticus</name>
    <dbReference type="NCBI Taxonomy" id="1283"/>
    <lineage>
        <taxon>Bacteria</taxon>
        <taxon>Bacillati</taxon>
        <taxon>Bacillota</taxon>
        <taxon>Bacilli</taxon>
        <taxon>Bacillales</taxon>
        <taxon>Staphylococcaceae</taxon>
        <taxon>Staphylococcus</taxon>
    </lineage>
</organism>
<comment type="caution">
    <text evidence="3">The sequence shown here is derived from an EMBL/GenBank/DDBJ whole genome shotgun (WGS) entry which is preliminary data.</text>
</comment>
<feature type="non-terminal residue" evidence="3">
    <location>
        <position position="1"/>
    </location>
</feature>
<evidence type="ECO:0000259" key="2">
    <source>
        <dbReference type="Pfam" id="PF02803"/>
    </source>
</evidence>
<dbReference type="SUPFAM" id="SSF53901">
    <property type="entry name" value="Thiolase-like"/>
    <property type="match status" value="1"/>
</dbReference>
<dbReference type="Gene3D" id="3.90.770.10">
    <property type="entry name" value="3-hydroxy-3-methylglutaryl-coenzyme A Reductase, Chain A, domain 2"/>
    <property type="match status" value="1"/>
</dbReference>
<dbReference type="PROSITE" id="PS50065">
    <property type="entry name" value="HMG_COA_REDUCTASE_4"/>
    <property type="match status" value="1"/>
</dbReference>
<evidence type="ECO:0000313" key="4">
    <source>
        <dbReference type="Proteomes" id="UP000238153"/>
    </source>
</evidence>
<evidence type="ECO:0000313" key="3">
    <source>
        <dbReference type="EMBL" id="PPJ68679.1"/>
    </source>
</evidence>
<feature type="non-terminal residue" evidence="3">
    <location>
        <position position="143"/>
    </location>
</feature>
<dbReference type="Pfam" id="PF00368">
    <property type="entry name" value="HMG-CoA_red"/>
    <property type="match status" value="1"/>
</dbReference>
<dbReference type="Pfam" id="PF02803">
    <property type="entry name" value="Thiolase_C"/>
    <property type="match status" value="1"/>
</dbReference>